<evidence type="ECO:0000313" key="2">
    <source>
        <dbReference type="EMBL" id="MBD5782412.1"/>
    </source>
</evidence>
<accession>A0A927IHL4</accession>
<sequence>MNLNKLYISTAVLAVAAGITYFIKNADSSRPEDPRIGTAIVSNDDLNKVAELELISGTESMTFLYDADASNWQLQERYDLPADTKKITDLTNQLKEAKLQRIASRKPERIADFGFGVDYINLNDASGNSVLSLDLGRETDSGKQLVRFGQEELAFIASDSFSVDGDPVSWLDKKLIDVERDAIRSATFQLENGDTLNVARESDTADWTTEDTLPEGKQLNQGAITRAINRLVSINFIRLAEHNDPEVVGAQEHSYTISYTLADDTTYTVTAGRRPEVKVEKEVETTNEEGETVTEMQEEVETPAGAVFVKISSSDAAAPINDYMGRTAFATTGTLYTAAPKELAALLADIPEPEPETEVSTEEAPE</sequence>
<dbReference type="Proteomes" id="UP000622317">
    <property type="component" value="Unassembled WGS sequence"/>
</dbReference>
<evidence type="ECO:0000259" key="1">
    <source>
        <dbReference type="Pfam" id="PF14238"/>
    </source>
</evidence>
<dbReference type="RefSeq" id="WP_191619495.1">
    <property type="nucleotide sequence ID" value="NZ_JACYFG010000061.1"/>
</dbReference>
<reference evidence="2" key="1">
    <citation type="submission" date="2020-09" db="EMBL/GenBank/DDBJ databases">
        <title>Pelagicoccus enzymogenes sp. nov. with an EPS production, isolated from marine sediment.</title>
        <authorList>
            <person name="Feng X."/>
        </authorList>
    </citation>
    <scope>NUCLEOTIDE SEQUENCE</scope>
    <source>
        <strain evidence="2">NFK12</strain>
    </source>
</reference>
<dbReference type="InterPro" id="IPR025641">
    <property type="entry name" value="DUF4340"/>
</dbReference>
<comment type="caution">
    <text evidence="2">The sequence shown here is derived from an EMBL/GenBank/DDBJ whole genome shotgun (WGS) entry which is preliminary data.</text>
</comment>
<organism evidence="2 3">
    <name type="scientific">Pelagicoccus enzymogenes</name>
    <dbReference type="NCBI Taxonomy" id="2773457"/>
    <lineage>
        <taxon>Bacteria</taxon>
        <taxon>Pseudomonadati</taxon>
        <taxon>Verrucomicrobiota</taxon>
        <taxon>Opitutia</taxon>
        <taxon>Puniceicoccales</taxon>
        <taxon>Pelagicoccaceae</taxon>
        <taxon>Pelagicoccus</taxon>
    </lineage>
</organism>
<protein>
    <submittedName>
        <fullName evidence="2">DUF4340 domain-containing protein</fullName>
    </submittedName>
</protein>
<dbReference type="Pfam" id="PF14238">
    <property type="entry name" value="DUF4340"/>
    <property type="match status" value="1"/>
</dbReference>
<evidence type="ECO:0000313" key="3">
    <source>
        <dbReference type="Proteomes" id="UP000622317"/>
    </source>
</evidence>
<dbReference type="EMBL" id="JACYFG010000061">
    <property type="protein sequence ID" value="MBD5782412.1"/>
    <property type="molecule type" value="Genomic_DNA"/>
</dbReference>
<feature type="domain" description="DUF4340" evidence="1">
    <location>
        <begin position="72"/>
        <end position="249"/>
    </location>
</feature>
<name>A0A927IHL4_9BACT</name>
<keyword evidence="3" id="KW-1185">Reference proteome</keyword>
<dbReference type="AlphaFoldDB" id="A0A927IHL4"/>
<gene>
    <name evidence="2" type="ORF">IEN85_23130</name>
</gene>
<proteinExistence type="predicted"/>